<dbReference type="InterPro" id="IPR041698">
    <property type="entry name" value="Methyltransf_25"/>
</dbReference>
<dbReference type="GO" id="GO:0032259">
    <property type="term" value="P:methylation"/>
    <property type="evidence" value="ECO:0007669"/>
    <property type="project" value="UniProtKB-KW"/>
</dbReference>
<dbReference type="CDD" id="cd02440">
    <property type="entry name" value="AdoMet_MTases"/>
    <property type="match status" value="1"/>
</dbReference>
<dbReference type="InterPro" id="IPR029063">
    <property type="entry name" value="SAM-dependent_MTases_sf"/>
</dbReference>
<dbReference type="Pfam" id="PF13649">
    <property type="entry name" value="Methyltransf_25"/>
    <property type="match status" value="1"/>
</dbReference>
<keyword evidence="3" id="KW-1185">Reference proteome</keyword>
<keyword evidence="2" id="KW-0489">Methyltransferase</keyword>
<comment type="caution">
    <text evidence="2">The sequence shown here is derived from an EMBL/GenBank/DDBJ whole genome shotgun (WGS) entry which is preliminary data.</text>
</comment>
<dbReference type="GO" id="GO:0008168">
    <property type="term" value="F:methyltransferase activity"/>
    <property type="evidence" value="ECO:0007669"/>
    <property type="project" value="UniProtKB-KW"/>
</dbReference>
<feature type="domain" description="Methyltransferase" evidence="1">
    <location>
        <begin position="58"/>
        <end position="145"/>
    </location>
</feature>
<accession>A0A2W7J6X7</accession>
<evidence type="ECO:0000313" key="3">
    <source>
        <dbReference type="Proteomes" id="UP000249688"/>
    </source>
</evidence>
<evidence type="ECO:0000313" key="2">
    <source>
        <dbReference type="EMBL" id="PZW47046.1"/>
    </source>
</evidence>
<dbReference type="Gene3D" id="3.40.50.150">
    <property type="entry name" value="Vaccinia Virus protein VP39"/>
    <property type="match status" value="1"/>
</dbReference>
<keyword evidence="2" id="KW-0808">Transferase</keyword>
<protein>
    <submittedName>
        <fullName evidence="2">2-polyprenyl-3-methyl-5-hydroxy-6-metoxy-1, 4-benzoquinol methylase</fullName>
    </submittedName>
</protein>
<dbReference type="EMBL" id="QKYU01000007">
    <property type="protein sequence ID" value="PZW47046.1"/>
    <property type="molecule type" value="Genomic_DNA"/>
</dbReference>
<reference evidence="2 3" key="1">
    <citation type="submission" date="2018-06" db="EMBL/GenBank/DDBJ databases">
        <title>Genomic Encyclopedia of Archaeal and Bacterial Type Strains, Phase II (KMG-II): from individual species to whole genera.</title>
        <authorList>
            <person name="Goeker M."/>
        </authorList>
    </citation>
    <scope>NUCLEOTIDE SEQUENCE [LARGE SCALE GENOMIC DNA]</scope>
    <source>
        <strain evidence="2 3">DSM 24525</strain>
    </source>
</reference>
<sequence>MWVGPRRMWPERMDDPAETEAAWETALRDLGRLNRWTFADRPLHEFLEPFSGRRRVSVLDVGAGGGDVLASVQAWGERHGVTTELAGLDLSPHAGPCAKRLHPDLRARWITGDVFELPEEERFDLVLCTLVAHHMPDAGVVRLLRWLDARAEQDWLILDLHRHALSWAGLWLGTRLLRMDSMVIHDSTASVGRGFRRGDWTRLIAEAGVPARARRRFPFRWAVSRG</sequence>
<evidence type="ECO:0000259" key="1">
    <source>
        <dbReference type="Pfam" id="PF13649"/>
    </source>
</evidence>
<proteinExistence type="predicted"/>
<dbReference type="SUPFAM" id="SSF53335">
    <property type="entry name" value="S-adenosyl-L-methionine-dependent methyltransferases"/>
    <property type="match status" value="1"/>
</dbReference>
<dbReference type="AlphaFoldDB" id="A0A2W7J6X7"/>
<gene>
    <name evidence="2" type="ORF">C8P66_10784</name>
</gene>
<organism evidence="2 3">
    <name type="scientific">Humitalea rosea</name>
    <dbReference type="NCBI Taxonomy" id="990373"/>
    <lineage>
        <taxon>Bacteria</taxon>
        <taxon>Pseudomonadati</taxon>
        <taxon>Pseudomonadota</taxon>
        <taxon>Alphaproteobacteria</taxon>
        <taxon>Acetobacterales</taxon>
        <taxon>Roseomonadaceae</taxon>
        <taxon>Humitalea</taxon>
    </lineage>
</organism>
<dbReference type="Proteomes" id="UP000249688">
    <property type="component" value="Unassembled WGS sequence"/>
</dbReference>
<name>A0A2W7J6X7_9PROT</name>